<gene>
    <name evidence="1" type="ORF">GIB67_008844</name>
</gene>
<dbReference type="OrthoDB" id="1937184at2759"/>
<proteinExistence type="predicted"/>
<reference evidence="1 2" key="1">
    <citation type="journal article" date="2020" name="IScience">
        <title>Genome Sequencing of the Endangered Kingdonia uniflora (Circaeasteraceae, Ranunculales) Reveals Potential Mechanisms of Evolutionary Specialization.</title>
        <authorList>
            <person name="Sun Y."/>
            <person name="Deng T."/>
            <person name="Zhang A."/>
            <person name="Moore M.J."/>
            <person name="Landis J.B."/>
            <person name="Lin N."/>
            <person name="Zhang H."/>
            <person name="Zhang X."/>
            <person name="Huang J."/>
            <person name="Zhang X."/>
            <person name="Sun H."/>
            <person name="Wang H."/>
        </authorList>
    </citation>
    <scope>NUCLEOTIDE SEQUENCE [LARGE SCALE GENOMIC DNA]</scope>
    <source>
        <strain evidence="1">TB1705</strain>
        <tissue evidence="1">Leaf</tissue>
    </source>
</reference>
<evidence type="ECO:0000313" key="2">
    <source>
        <dbReference type="Proteomes" id="UP000541444"/>
    </source>
</evidence>
<comment type="caution">
    <text evidence="1">The sequence shown here is derived from an EMBL/GenBank/DDBJ whole genome shotgun (WGS) entry which is preliminary data.</text>
</comment>
<protein>
    <recommendedName>
        <fullName evidence="3">Anthranilate synthase component II</fullName>
    </recommendedName>
</protein>
<dbReference type="AlphaFoldDB" id="A0A7J7LVG8"/>
<name>A0A7J7LVG8_9MAGN</name>
<accession>A0A7J7LVG8</accession>
<feature type="non-terminal residue" evidence="1">
    <location>
        <position position="1"/>
    </location>
</feature>
<dbReference type="EMBL" id="JACGCM010001965">
    <property type="protein sequence ID" value="KAF6146558.1"/>
    <property type="molecule type" value="Genomic_DNA"/>
</dbReference>
<organism evidence="1 2">
    <name type="scientific">Kingdonia uniflora</name>
    <dbReference type="NCBI Taxonomy" id="39325"/>
    <lineage>
        <taxon>Eukaryota</taxon>
        <taxon>Viridiplantae</taxon>
        <taxon>Streptophyta</taxon>
        <taxon>Embryophyta</taxon>
        <taxon>Tracheophyta</taxon>
        <taxon>Spermatophyta</taxon>
        <taxon>Magnoliopsida</taxon>
        <taxon>Ranunculales</taxon>
        <taxon>Circaeasteraceae</taxon>
        <taxon>Kingdonia</taxon>
    </lineage>
</organism>
<keyword evidence="2" id="KW-1185">Reference proteome</keyword>
<evidence type="ECO:0000313" key="1">
    <source>
        <dbReference type="EMBL" id="KAF6146558.1"/>
    </source>
</evidence>
<evidence type="ECO:0008006" key="3">
    <source>
        <dbReference type="Google" id="ProtNLM"/>
    </source>
</evidence>
<dbReference type="Proteomes" id="UP000541444">
    <property type="component" value="Unassembled WGS sequence"/>
</dbReference>
<sequence>IRSCFVPKALPVSGGDSSRVSVIEKKRVENPIIVIDNYDSFTYNLCQLFAIKSKCVTVKSSP</sequence>